<feature type="compositionally biased region" description="Basic and acidic residues" evidence="2">
    <location>
        <begin position="464"/>
        <end position="485"/>
    </location>
</feature>
<feature type="compositionally biased region" description="Basic and acidic residues" evidence="2">
    <location>
        <begin position="360"/>
        <end position="369"/>
    </location>
</feature>
<evidence type="ECO:0000313" key="5">
    <source>
        <dbReference type="Proteomes" id="UP000290288"/>
    </source>
</evidence>
<gene>
    <name evidence="4" type="ORF">EST38_g4543</name>
</gene>
<keyword evidence="1" id="KW-0677">Repeat</keyword>
<evidence type="ECO:0000259" key="3">
    <source>
        <dbReference type="SMART" id="SM00555"/>
    </source>
</evidence>
<dbReference type="InterPro" id="IPR039892">
    <property type="entry name" value="Spa2/Sph1"/>
</dbReference>
<comment type="caution">
    <text evidence="4">The sequence shown here is derived from an EMBL/GenBank/DDBJ whole genome shotgun (WGS) entry which is preliminary data.</text>
</comment>
<feature type="compositionally biased region" description="Polar residues" evidence="2">
    <location>
        <begin position="7"/>
        <end position="29"/>
    </location>
</feature>
<dbReference type="GO" id="GO:1902716">
    <property type="term" value="C:cell cortex of growing cell tip"/>
    <property type="evidence" value="ECO:0007669"/>
    <property type="project" value="TreeGrafter"/>
</dbReference>
<dbReference type="GO" id="GO:0005078">
    <property type="term" value="F:MAP-kinase scaffold activity"/>
    <property type="evidence" value="ECO:0007669"/>
    <property type="project" value="TreeGrafter"/>
</dbReference>
<proteinExistence type="predicted"/>
<keyword evidence="5" id="KW-1185">Reference proteome</keyword>
<dbReference type="OrthoDB" id="5588096at2759"/>
<feature type="domain" description="GIT Spa2 homology (SHD)" evidence="3">
    <location>
        <begin position="74"/>
        <end position="104"/>
    </location>
</feature>
<dbReference type="PANTHER" id="PTHR21601:SF0">
    <property type="entry name" value="PROTEIN SPA2-RELATED"/>
    <property type="match status" value="1"/>
</dbReference>
<dbReference type="Proteomes" id="UP000290288">
    <property type="component" value="Unassembled WGS sequence"/>
</dbReference>
<accession>A0A4Q2DMC4</accession>
<feature type="compositionally biased region" description="Basic and acidic residues" evidence="2">
    <location>
        <begin position="197"/>
        <end position="208"/>
    </location>
</feature>
<protein>
    <recommendedName>
        <fullName evidence="3">GIT Spa2 homology (SHD) domain-containing protein</fullName>
    </recommendedName>
</protein>
<feature type="region of interest" description="Disordered" evidence="2">
    <location>
        <begin position="464"/>
        <end position="488"/>
    </location>
</feature>
<feature type="region of interest" description="Disordered" evidence="2">
    <location>
        <begin position="735"/>
        <end position="836"/>
    </location>
</feature>
<feature type="compositionally biased region" description="Basic and acidic residues" evidence="2">
    <location>
        <begin position="215"/>
        <end position="243"/>
    </location>
</feature>
<feature type="compositionally biased region" description="Polar residues" evidence="2">
    <location>
        <begin position="245"/>
        <end position="271"/>
    </location>
</feature>
<name>A0A4Q2DMC4_9AGAR</name>
<dbReference type="PANTHER" id="PTHR21601">
    <property type="entry name" value="SPA2 PROTEIN"/>
    <property type="match status" value="1"/>
</dbReference>
<dbReference type="Pfam" id="PF23742">
    <property type="entry name" value="VBS_C3G9"/>
    <property type="match status" value="1"/>
</dbReference>
<sequence length="952" mass="106248">MKRQPSRAPSPTPTAFSGISTYQNNSYRTSTRDKPSVAVPNIDYRLVSKTHFEELGKYLAAYLARSPPNSRSTARQKLTRLTIQQFHELSTDVYDELIRRKNEKEAVPFLPVREDFHPKRNQARQKLATLPASRFEDLSSDVYFELARRYPEFKEDPTGRTSADRPPDSGYGGSVSSRRPSEDRRRPSDADMPPPPRRSEENYRRPDESPYGQRAPDEGYGRRKPSQDITRRSEDRERGDFTRRPSATASVSNASDSTATMGPPAQSTTAGSGMIIPNKSTIEEEYIEVPYGREQRESGATIDTPGGDMIRDASMGDDSASEYPGMSPRSPPSGLNGLSSRLREIQDDDDIDPSSSGNKSGDDFYDKYGRSSVNSDRSSNQIPGRMASRASVNDEQEKLRRDYEYKIATMQSQITSLQRDLEDSADTANKWKDAEARVQQLESELESVRRRAEEQSTTIVSLQRELDESQEVRRRDKERESRRIQDDEDELQILRDRCEKLESERAMNPGGESDPELVEQLRIDMEGLLLELDNLNRRNDELMTAKDSDLSIIRDLDQQLKDYKRKYEQAKTELRSVKATSQLFLPTPKFEKSDDLLPMSPDGGILDIHITAFLSAIDSLLTAGRSNAPTRVLTPMKTVVNAVTNIVDDVRAFERRPQRDRNDADLDTLRSLRERTEVTLSNLVAATRTHATSNGLSPVSLLDAAASHVSASITEIGKIVCLRKATKIEQEQFPYNVSPPSASSASGYTPSLRSVDEGNSISAHQRRPSQGSTTSSRNRFVDSPSSPPTRNFLEQRRRPPSQNSSSEQTNSPPPLFDRQNTIGGAISDDSAPPESEDAWAELKPYLEAQTESIVYAIQSVLSGVRGPTQPQTLNDNLTQIITIVSSIVAVCNDNLPPASVQQGNEILRELGEHANKLSEVQAMPELTKESKQVMAKSSFAIANAMKGLMKLG</sequence>
<feature type="compositionally biased region" description="Polar residues" evidence="2">
    <location>
        <begin position="735"/>
        <end position="778"/>
    </location>
</feature>
<feature type="domain" description="GIT Spa2 homology (SHD)" evidence="3">
    <location>
        <begin position="123"/>
        <end position="153"/>
    </location>
</feature>
<dbReference type="InterPro" id="IPR013724">
    <property type="entry name" value="GIT_SHD"/>
</dbReference>
<feature type="compositionally biased region" description="Polar residues" evidence="2">
    <location>
        <begin position="371"/>
        <end position="382"/>
    </location>
</feature>
<feature type="region of interest" description="Disordered" evidence="2">
    <location>
        <begin position="1"/>
        <end position="35"/>
    </location>
</feature>
<dbReference type="Pfam" id="PF08518">
    <property type="entry name" value="GIT_SHD"/>
    <property type="match status" value="2"/>
</dbReference>
<dbReference type="GO" id="GO:0005826">
    <property type="term" value="C:actomyosin contractile ring"/>
    <property type="evidence" value="ECO:0007669"/>
    <property type="project" value="TreeGrafter"/>
</dbReference>
<dbReference type="InterPro" id="IPR056439">
    <property type="entry name" value="VBS_C3G9"/>
</dbReference>
<dbReference type="STRING" id="2316362.A0A4Q2DMC4"/>
<organism evidence="4 5">
    <name type="scientific">Candolleomyces aberdarensis</name>
    <dbReference type="NCBI Taxonomy" id="2316362"/>
    <lineage>
        <taxon>Eukaryota</taxon>
        <taxon>Fungi</taxon>
        <taxon>Dikarya</taxon>
        <taxon>Basidiomycota</taxon>
        <taxon>Agaricomycotina</taxon>
        <taxon>Agaricomycetes</taxon>
        <taxon>Agaricomycetidae</taxon>
        <taxon>Agaricales</taxon>
        <taxon>Agaricineae</taxon>
        <taxon>Psathyrellaceae</taxon>
        <taxon>Candolleomyces</taxon>
    </lineage>
</organism>
<evidence type="ECO:0000256" key="2">
    <source>
        <dbReference type="SAM" id="MobiDB-lite"/>
    </source>
</evidence>
<evidence type="ECO:0000313" key="4">
    <source>
        <dbReference type="EMBL" id="RXW21310.1"/>
    </source>
</evidence>
<feature type="compositionally biased region" description="Basic and acidic residues" evidence="2">
    <location>
        <begin position="154"/>
        <end position="167"/>
    </location>
</feature>
<dbReference type="EMBL" id="SDEE01000112">
    <property type="protein sequence ID" value="RXW21310.1"/>
    <property type="molecule type" value="Genomic_DNA"/>
</dbReference>
<dbReference type="SMART" id="SM00555">
    <property type="entry name" value="GIT"/>
    <property type="match status" value="2"/>
</dbReference>
<evidence type="ECO:0000256" key="1">
    <source>
        <dbReference type="ARBA" id="ARBA00022737"/>
    </source>
</evidence>
<dbReference type="Pfam" id="PF12205">
    <property type="entry name" value="GIT1_C"/>
    <property type="match status" value="1"/>
</dbReference>
<feature type="region of interest" description="Disordered" evidence="2">
    <location>
        <begin position="154"/>
        <end position="397"/>
    </location>
</feature>
<reference evidence="4 5" key="1">
    <citation type="submission" date="2019-01" db="EMBL/GenBank/DDBJ databases">
        <title>Draft genome sequence of Psathyrella aberdarensis IHI B618.</title>
        <authorList>
            <person name="Buettner E."/>
            <person name="Kellner H."/>
        </authorList>
    </citation>
    <scope>NUCLEOTIDE SEQUENCE [LARGE SCALE GENOMIC DNA]</scope>
    <source>
        <strain evidence="4 5">IHI B618</strain>
    </source>
</reference>
<feature type="compositionally biased region" description="Basic and acidic residues" evidence="2">
    <location>
        <begin position="179"/>
        <end position="189"/>
    </location>
</feature>
<dbReference type="InterPro" id="IPR022018">
    <property type="entry name" value="GIT1_C"/>
</dbReference>
<dbReference type="AlphaFoldDB" id="A0A4Q2DMC4"/>